<dbReference type="InterPro" id="IPR001258">
    <property type="entry name" value="NHL_repeat"/>
</dbReference>
<comment type="caution">
    <text evidence="4">The sequence shown here is derived from an EMBL/GenBank/DDBJ whole genome shotgun (WGS) entry which is preliminary data.</text>
</comment>
<evidence type="ECO:0000313" key="4">
    <source>
        <dbReference type="EMBL" id="CAF1645375.1"/>
    </source>
</evidence>
<dbReference type="Gene3D" id="2.120.10.30">
    <property type="entry name" value="TolB, C-terminal domain"/>
    <property type="match status" value="1"/>
</dbReference>
<protein>
    <submittedName>
        <fullName evidence="4">Uncharacterized protein</fullName>
    </submittedName>
</protein>
<sequence length="548" mass="59220">MISLYVNKGYSYNRPVLSFDSTWHPNGTTVLNETLIGFNPSDMFINQNNTIFVPNQQSGDILVFLRGNFSLMQNISVNLINSSSLFVTKEEKIYIDTFYSSSRSVVSEIESNSSDLRSIPRMNICQQCFDIFISENQTLYCSLSDQHQVIAKSLLSQWDYLLTIAGTGTAGSVSTTLRNPKGIFLDEANSTLFVADCGNNRVLSFRLGTLLGKPVLTNQTYNLNCPTGLALDSRGYLFVVDSNNHRIIGQSSAGFRCIVGCDLSNSNQLNYPSSLSFDSFGNLFVVDRDSHRIQKFDLIIYSGQWKTTGNMTYKRMYHAASILSDGNVLVAGGWGSSGYLQSAEVYDSSTGMWTTVGNMNVARSQHTASVLLNGKVLAAGGSNGSVELKSAELYNPATSTWSMIGNMNTARAQHAASILSSGKVLVTGGLKGNSYLDDAEVYDSSTGAWTVTGNMNISRSQHTASVLLNGKVLVAGGSNGSSQFKSAELYNPATSTWSIVGNMNTARAQHTASILTDGTILIAGGCCPILKSAELYNISTNTWTITGS</sequence>
<evidence type="ECO:0000256" key="3">
    <source>
        <dbReference type="PROSITE-ProRule" id="PRU00504"/>
    </source>
</evidence>
<keyword evidence="5" id="KW-1185">Reference proteome</keyword>
<reference evidence="4" key="1">
    <citation type="submission" date="2021-02" db="EMBL/GenBank/DDBJ databases">
        <authorList>
            <person name="Nowell W R."/>
        </authorList>
    </citation>
    <scope>NUCLEOTIDE SEQUENCE</scope>
</reference>
<dbReference type="Proteomes" id="UP000663828">
    <property type="component" value="Unassembled WGS sequence"/>
</dbReference>
<evidence type="ECO:0000256" key="2">
    <source>
        <dbReference type="ARBA" id="ARBA00022737"/>
    </source>
</evidence>
<dbReference type="Pfam" id="PF01436">
    <property type="entry name" value="NHL"/>
    <property type="match status" value="2"/>
</dbReference>
<keyword evidence="2" id="KW-0677">Repeat</keyword>
<organism evidence="4 5">
    <name type="scientific">Adineta ricciae</name>
    <name type="common">Rotifer</name>
    <dbReference type="NCBI Taxonomy" id="249248"/>
    <lineage>
        <taxon>Eukaryota</taxon>
        <taxon>Metazoa</taxon>
        <taxon>Spiralia</taxon>
        <taxon>Gnathifera</taxon>
        <taxon>Rotifera</taxon>
        <taxon>Eurotatoria</taxon>
        <taxon>Bdelloidea</taxon>
        <taxon>Adinetida</taxon>
        <taxon>Adinetidae</taxon>
        <taxon>Adineta</taxon>
    </lineage>
</organism>
<dbReference type="PANTHER" id="PTHR46344:SF27">
    <property type="entry name" value="KELCH REPEAT SUPERFAMILY PROTEIN"/>
    <property type="match status" value="1"/>
</dbReference>
<feature type="repeat" description="NHL" evidence="3">
    <location>
        <begin position="268"/>
        <end position="299"/>
    </location>
</feature>
<proteinExistence type="predicted"/>
<dbReference type="InterPro" id="IPR011042">
    <property type="entry name" value="6-blade_b-propeller_TolB-like"/>
</dbReference>
<dbReference type="Gene3D" id="2.130.10.80">
    <property type="entry name" value="Galactose oxidase/kelch, beta-propeller"/>
    <property type="match status" value="1"/>
</dbReference>
<dbReference type="SUPFAM" id="SSF117281">
    <property type="entry name" value="Kelch motif"/>
    <property type="match status" value="1"/>
</dbReference>
<dbReference type="Pfam" id="PF24681">
    <property type="entry name" value="Kelch_KLHDC2_KLHL20_DRC7"/>
    <property type="match status" value="1"/>
</dbReference>
<dbReference type="EMBL" id="CAJNOR010009516">
    <property type="protein sequence ID" value="CAF1645375.1"/>
    <property type="molecule type" value="Genomic_DNA"/>
</dbReference>
<name>A0A816E3M1_ADIRI</name>
<feature type="non-terminal residue" evidence="4">
    <location>
        <position position="548"/>
    </location>
</feature>
<dbReference type="AlphaFoldDB" id="A0A816E3M1"/>
<dbReference type="InterPro" id="IPR015915">
    <property type="entry name" value="Kelch-typ_b-propeller"/>
</dbReference>
<evidence type="ECO:0000313" key="5">
    <source>
        <dbReference type="Proteomes" id="UP000663828"/>
    </source>
</evidence>
<keyword evidence="1" id="KW-0880">Kelch repeat</keyword>
<dbReference type="PROSITE" id="PS51125">
    <property type="entry name" value="NHL"/>
    <property type="match status" value="1"/>
</dbReference>
<gene>
    <name evidence="4" type="ORF">XAT740_LOCUS54043</name>
</gene>
<dbReference type="Gene3D" id="2.120.10.80">
    <property type="entry name" value="Kelch-type beta propeller"/>
    <property type="match status" value="1"/>
</dbReference>
<dbReference type="InterPro" id="IPR006652">
    <property type="entry name" value="Kelch_1"/>
</dbReference>
<dbReference type="SUPFAM" id="SSF101898">
    <property type="entry name" value="NHL repeat"/>
    <property type="match status" value="1"/>
</dbReference>
<dbReference type="PANTHER" id="PTHR46344">
    <property type="entry name" value="OS02G0202900 PROTEIN"/>
    <property type="match status" value="1"/>
</dbReference>
<dbReference type="Pfam" id="PF01344">
    <property type="entry name" value="Kelch_1"/>
    <property type="match status" value="1"/>
</dbReference>
<accession>A0A816E3M1</accession>
<dbReference type="CDD" id="cd05819">
    <property type="entry name" value="NHL"/>
    <property type="match status" value="2"/>
</dbReference>
<dbReference type="InterPro" id="IPR037293">
    <property type="entry name" value="Gal_Oxidase_central_sf"/>
</dbReference>
<evidence type="ECO:0000256" key="1">
    <source>
        <dbReference type="ARBA" id="ARBA00022441"/>
    </source>
</evidence>
<dbReference type="SMART" id="SM00612">
    <property type="entry name" value="Kelch"/>
    <property type="match status" value="5"/>
</dbReference>